<feature type="transmembrane region" description="Helical" evidence="14">
    <location>
        <begin position="269"/>
        <end position="290"/>
    </location>
</feature>
<comment type="similarity">
    <text evidence="3">Belongs to the major facilitator superfamily. TCR/Tet family.</text>
</comment>
<keyword evidence="10" id="KW-0406">Ion transport</keyword>
<evidence type="ECO:0000256" key="4">
    <source>
        <dbReference type="ARBA" id="ARBA00022448"/>
    </source>
</evidence>
<feature type="transmembrane region" description="Helical" evidence="14">
    <location>
        <begin position="58"/>
        <end position="76"/>
    </location>
</feature>
<sequence>MTTTINESVDKNVLTKTDKRKIIFLICSVLLFSVMNGTMFMIAVPDVAKSFALSPSEVSWVVTGYIILYAIGALMYGKLADIYPLKYLLAFGLSLFAAGSILGFFSPPNYIMVVIARMIQATGASSIVATVFIIPSRYFPKERGKVLGIVSSTMAFASGIGPVIGGFITGVLNWQYLFLISALVLITIPPFFWKWMPDEKKKEGKVDILGAAIIAIAVATLLLFITMVIWWYIIVSIVFFSLFAWRIFHSKNPFINPEMFGNAPYRTTVLTAFLAIMAMFGMMFMLPLMLSEVNELNALYIGLVLFPGAMAAAFTGRVAGTLTEKQGSKKVVFIAFGLMMTGFFLISTLIGSPAWILGAVIIISYIAFPFIQTATANLISDVLSQSEIGVGMGIYNLFNFMAGAFGGAVIGKILDYNSTFTINPLAVAQNHATIYSNVFAGLVILTLLNGGAFFYFSFKRKGSEYLQ</sequence>
<feature type="transmembrane region" description="Helical" evidence="14">
    <location>
        <begin position="22"/>
        <end position="43"/>
    </location>
</feature>
<evidence type="ECO:0000256" key="7">
    <source>
        <dbReference type="ARBA" id="ARBA00022692"/>
    </source>
</evidence>
<dbReference type="GO" id="GO:1902600">
    <property type="term" value="P:proton transmembrane transport"/>
    <property type="evidence" value="ECO:0007669"/>
    <property type="project" value="UniProtKB-KW"/>
</dbReference>
<organism evidence="16 17">
    <name type="scientific">Gracilibacillus boraciitolerans JCM 21714</name>
    <dbReference type="NCBI Taxonomy" id="1298598"/>
    <lineage>
        <taxon>Bacteria</taxon>
        <taxon>Bacillati</taxon>
        <taxon>Bacillota</taxon>
        <taxon>Bacilli</taxon>
        <taxon>Bacillales</taxon>
        <taxon>Bacillaceae</taxon>
        <taxon>Gracilibacillus</taxon>
    </lineage>
</organism>
<keyword evidence="7 14" id="KW-0812">Transmembrane</keyword>
<dbReference type="SUPFAM" id="SSF103473">
    <property type="entry name" value="MFS general substrate transporter"/>
    <property type="match status" value="1"/>
</dbReference>
<evidence type="ECO:0000256" key="9">
    <source>
        <dbReference type="ARBA" id="ARBA00022989"/>
    </source>
</evidence>
<feature type="transmembrane region" description="Helical" evidence="14">
    <location>
        <begin position="229"/>
        <end position="248"/>
    </location>
</feature>
<evidence type="ECO:0000256" key="10">
    <source>
        <dbReference type="ARBA" id="ARBA00023065"/>
    </source>
</evidence>
<evidence type="ECO:0000256" key="2">
    <source>
        <dbReference type="ARBA" id="ARBA00004651"/>
    </source>
</evidence>
<keyword evidence="8" id="KW-0375">Hydrogen ion transport</keyword>
<proteinExistence type="inferred from homology"/>
<dbReference type="Pfam" id="PF07690">
    <property type="entry name" value="MFS_1"/>
    <property type="match status" value="1"/>
</dbReference>
<keyword evidence="17" id="KW-1185">Reference proteome</keyword>
<dbReference type="STRING" id="1298598.JCM21714_3441"/>
<feature type="transmembrane region" description="Helical" evidence="14">
    <location>
        <begin position="146"/>
        <end position="168"/>
    </location>
</feature>
<evidence type="ECO:0000256" key="12">
    <source>
        <dbReference type="ARBA" id="ARBA00023251"/>
    </source>
</evidence>
<evidence type="ECO:0000256" key="8">
    <source>
        <dbReference type="ARBA" id="ARBA00022781"/>
    </source>
</evidence>
<comment type="caution">
    <text evidence="16">The sequence shown here is derived from an EMBL/GenBank/DDBJ whole genome shotgun (WGS) entry which is preliminary data.</text>
</comment>
<evidence type="ECO:0000256" key="5">
    <source>
        <dbReference type="ARBA" id="ARBA00022449"/>
    </source>
</evidence>
<dbReference type="OrthoDB" id="2403626at2"/>
<comment type="function">
    <text evidence="1">Resistance to tetracycline by an active tetracycline efflux. This is an energy-dependent process that decreases the accumulation of the antibiotic in whole cells. This protein functions as a metal-tetracycline/H(+) antiporter.</text>
</comment>
<feature type="transmembrane region" description="Helical" evidence="14">
    <location>
        <begin position="205"/>
        <end position="223"/>
    </location>
</feature>
<dbReference type="Gene3D" id="1.20.1250.20">
    <property type="entry name" value="MFS general substrate transporter like domains"/>
    <property type="match status" value="1"/>
</dbReference>
<dbReference type="GO" id="GO:0046677">
    <property type="term" value="P:response to antibiotic"/>
    <property type="evidence" value="ECO:0007669"/>
    <property type="project" value="UniProtKB-KW"/>
</dbReference>
<comment type="subcellular location">
    <subcellularLocation>
        <location evidence="2">Cell membrane</location>
        <topology evidence="2">Multi-pass membrane protein</topology>
    </subcellularLocation>
</comment>
<feature type="transmembrane region" description="Helical" evidence="14">
    <location>
        <begin position="111"/>
        <end position="134"/>
    </location>
</feature>
<dbReference type="eggNOG" id="COG2814">
    <property type="taxonomic scope" value="Bacteria"/>
</dbReference>
<dbReference type="InterPro" id="IPR020846">
    <property type="entry name" value="MFS_dom"/>
</dbReference>
<dbReference type="InterPro" id="IPR036259">
    <property type="entry name" value="MFS_trans_sf"/>
</dbReference>
<dbReference type="EMBL" id="BAVS01000022">
    <property type="protein sequence ID" value="GAE94295.1"/>
    <property type="molecule type" value="Genomic_DNA"/>
</dbReference>
<keyword evidence="4" id="KW-0813">Transport</keyword>
<dbReference type="Proteomes" id="UP000019102">
    <property type="component" value="Unassembled WGS sequence"/>
</dbReference>
<protein>
    <recommendedName>
        <fullName evidence="13">Tetracycline resistance protein</fullName>
    </recommendedName>
</protein>
<feature type="transmembrane region" description="Helical" evidence="14">
    <location>
        <begin position="88"/>
        <end position="105"/>
    </location>
</feature>
<evidence type="ECO:0000256" key="3">
    <source>
        <dbReference type="ARBA" id="ARBA00007520"/>
    </source>
</evidence>
<keyword evidence="5" id="KW-0050">Antiport</keyword>
<feature type="transmembrane region" description="Helical" evidence="14">
    <location>
        <begin position="392"/>
        <end position="414"/>
    </location>
</feature>
<keyword evidence="12" id="KW-0046">Antibiotic resistance</keyword>
<evidence type="ECO:0000256" key="14">
    <source>
        <dbReference type="SAM" id="Phobius"/>
    </source>
</evidence>
<accession>W4VLP0</accession>
<dbReference type="PRINTS" id="PR01036">
    <property type="entry name" value="TCRTETB"/>
</dbReference>
<dbReference type="AlphaFoldDB" id="W4VLP0"/>
<feature type="transmembrane region" description="Helical" evidence="14">
    <location>
        <begin position="331"/>
        <end position="350"/>
    </location>
</feature>
<feature type="domain" description="Major facilitator superfamily (MFS) profile" evidence="15">
    <location>
        <begin position="22"/>
        <end position="461"/>
    </location>
</feature>
<keyword evidence="9 14" id="KW-1133">Transmembrane helix</keyword>
<keyword evidence="11 14" id="KW-0472">Membrane</keyword>
<dbReference type="PANTHER" id="PTHR23501:SF188">
    <property type="entry name" value="TETRACYCLINE RESISTANCE PROTEIN"/>
    <property type="match status" value="1"/>
</dbReference>
<dbReference type="GO" id="GO:0005886">
    <property type="term" value="C:plasma membrane"/>
    <property type="evidence" value="ECO:0007669"/>
    <property type="project" value="UniProtKB-SubCell"/>
</dbReference>
<dbReference type="InterPro" id="IPR011701">
    <property type="entry name" value="MFS"/>
</dbReference>
<dbReference type="PANTHER" id="PTHR23501">
    <property type="entry name" value="MAJOR FACILITATOR SUPERFAMILY"/>
    <property type="match status" value="1"/>
</dbReference>
<reference evidence="16 17" key="1">
    <citation type="journal article" date="2014" name="Genome Announc.">
        <title>Draft Genome Sequence of the Boron-Tolerant and Moderately Halotolerant Bacterium Gracilibacillus boraciitolerans JCM 21714T.</title>
        <authorList>
            <person name="Ahmed I."/>
            <person name="Oshima K."/>
            <person name="Suda W."/>
            <person name="Kitamura K."/>
            <person name="Iida T."/>
            <person name="Ohmori Y."/>
            <person name="Fujiwara T."/>
            <person name="Hattori M."/>
            <person name="Ohkuma M."/>
        </authorList>
    </citation>
    <scope>NUCLEOTIDE SEQUENCE [LARGE SCALE GENOMIC DNA]</scope>
    <source>
        <strain evidence="16 17">JCM 21714</strain>
    </source>
</reference>
<evidence type="ECO:0000256" key="13">
    <source>
        <dbReference type="ARBA" id="ARBA00040630"/>
    </source>
</evidence>
<feature type="transmembrane region" description="Helical" evidence="14">
    <location>
        <begin position="296"/>
        <end position="319"/>
    </location>
</feature>
<name>W4VLP0_9BACI</name>
<gene>
    <name evidence="16" type="ORF">JCM21714_3441</name>
</gene>
<evidence type="ECO:0000313" key="16">
    <source>
        <dbReference type="EMBL" id="GAE94295.1"/>
    </source>
</evidence>
<evidence type="ECO:0000256" key="1">
    <source>
        <dbReference type="ARBA" id="ARBA00003279"/>
    </source>
</evidence>
<feature type="transmembrane region" description="Helical" evidence="14">
    <location>
        <begin position="434"/>
        <end position="458"/>
    </location>
</feature>
<dbReference type="Gene3D" id="1.20.1720.10">
    <property type="entry name" value="Multidrug resistance protein D"/>
    <property type="match status" value="1"/>
</dbReference>
<keyword evidence="6" id="KW-1003">Cell membrane</keyword>
<dbReference type="GO" id="GO:0015297">
    <property type="term" value="F:antiporter activity"/>
    <property type="evidence" value="ECO:0007669"/>
    <property type="project" value="UniProtKB-KW"/>
</dbReference>
<dbReference type="RefSeq" id="WP_052000599.1">
    <property type="nucleotide sequence ID" value="NZ_BAVS01000022.1"/>
</dbReference>
<feature type="transmembrane region" description="Helical" evidence="14">
    <location>
        <begin position="174"/>
        <end position="193"/>
    </location>
</feature>
<feature type="transmembrane region" description="Helical" evidence="14">
    <location>
        <begin position="356"/>
        <end position="380"/>
    </location>
</feature>
<evidence type="ECO:0000313" key="17">
    <source>
        <dbReference type="Proteomes" id="UP000019102"/>
    </source>
</evidence>
<evidence type="ECO:0000256" key="6">
    <source>
        <dbReference type="ARBA" id="ARBA00022475"/>
    </source>
</evidence>
<evidence type="ECO:0000256" key="11">
    <source>
        <dbReference type="ARBA" id="ARBA00023136"/>
    </source>
</evidence>
<evidence type="ECO:0000259" key="15">
    <source>
        <dbReference type="PROSITE" id="PS50850"/>
    </source>
</evidence>
<dbReference type="CDD" id="cd17321">
    <property type="entry name" value="MFS_MMR_MDR_like"/>
    <property type="match status" value="1"/>
</dbReference>
<dbReference type="PROSITE" id="PS50850">
    <property type="entry name" value="MFS"/>
    <property type="match status" value="1"/>
</dbReference>